<evidence type="ECO:0000256" key="9">
    <source>
        <dbReference type="ARBA" id="ARBA00023242"/>
    </source>
</evidence>
<evidence type="ECO:0000256" key="10">
    <source>
        <dbReference type="PROSITE-ProRule" id="PRU00042"/>
    </source>
</evidence>
<dbReference type="OrthoDB" id="4845755at2759"/>
<dbReference type="GO" id="GO:0008270">
    <property type="term" value="F:zinc ion binding"/>
    <property type="evidence" value="ECO:0007669"/>
    <property type="project" value="UniProtKB-KW"/>
</dbReference>
<protein>
    <recommendedName>
        <fullName evidence="16">BTB domain-containing protein</fullName>
    </recommendedName>
</protein>
<dbReference type="EMBL" id="BLKM01000099">
    <property type="protein sequence ID" value="GFG28871.1"/>
    <property type="molecule type" value="Genomic_DNA"/>
</dbReference>
<evidence type="ECO:0000256" key="8">
    <source>
        <dbReference type="ARBA" id="ARBA00023163"/>
    </source>
</evidence>
<keyword evidence="8" id="KW-0804">Transcription</keyword>
<dbReference type="SUPFAM" id="SSF57667">
    <property type="entry name" value="beta-beta-alpha zinc fingers"/>
    <property type="match status" value="1"/>
</dbReference>
<dbReference type="CDD" id="cd18186">
    <property type="entry name" value="BTB_POZ_ZBTB_KLHL-like"/>
    <property type="match status" value="1"/>
</dbReference>
<dbReference type="InterPro" id="IPR036236">
    <property type="entry name" value="Znf_C2H2_sf"/>
</dbReference>
<keyword evidence="5" id="KW-0862">Zinc</keyword>
<feature type="domain" description="C2H2-type" evidence="13">
    <location>
        <begin position="637"/>
        <end position="665"/>
    </location>
</feature>
<feature type="region of interest" description="Disordered" evidence="11">
    <location>
        <begin position="465"/>
        <end position="489"/>
    </location>
</feature>
<feature type="non-terminal residue" evidence="14">
    <location>
        <position position="1"/>
    </location>
</feature>
<evidence type="ECO:0000256" key="2">
    <source>
        <dbReference type="ARBA" id="ARBA00022723"/>
    </source>
</evidence>
<keyword evidence="2" id="KW-0479">Metal-binding</keyword>
<dbReference type="PROSITE" id="PS00028">
    <property type="entry name" value="ZINC_FINGER_C2H2_1"/>
    <property type="match status" value="2"/>
</dbReference>
<keyword evidence="15" id="KW-1185">Reference proteome</keyword>
<dbReference type="PANTHER" id="PTHR46105">
    <property type="entry name" value="AGAP004733-PA"/>
    <property type="match status" value="1"/>
</dbReference>
<feature type="compositionally biased region" description="Polar residues" evidence="11">
    <location>
        <begin position="529"/>
        <end position="547"/>
    </location>
</feature>
<dbReference type="SUPFAM" id="SSF54695">
    <property type="entry name" value="POZ domain"/>
    <property type="match status" value="1"/>
</dbReference>
<feature type="compositionally biased region" description="Pro residues" evidence="11">
    <location>
        <begin position="260"/>
        <end position="274"/>
    </location>
</feature>
<dbReference type="GO" id="GO:0000981">
    <property type="term" value="F:DNA-binding transcription factor activity, RNA polymerase II-specific"/>
    <property type="evidence" value="ECO:0007669"/>
    <property type="project" value="TreeGrafter"/>
</dbReference>
<dbReference type="InterPro" id="IPR013087">
    <property type="entry name" value="Znf_C2H2_type"/>
</dbReference>
<feature type="region of interest" description="Disordered" evidence="11">
    <location>
        <begin position="208"/>
        <end position="231"/>
    </location>
</feature>
<name>A0A6L2P991_COPFO</name>
<feature type="compositionally biased region" description="Low complexity" evidence="11">
    <location>
        <begin position="311"/>
        <end position="323"/>
    </location>
</feature>
<dbReference type="InterPro" id="IPR011333">
    <property type="entry name" value="SKP1/BTB/POZ_sf"/>
</dbReference>
<feature type="region of interest" description="Disordered" evidence="11">
    <location>
        <begin position="256"/>
        <end position="382"/>
    </location>
</feature>
<feature type="domain" description="BTB" evidence="12">
    <location>
        <begin position="43"/>
        <end position="125"/>
    </location>
</feature>
<evidence type="ECO:0000256" key="3">
    <source>
        <dbReference type="ARBA" id="ARBA00022737"/>
    </source>
</evidence>
<feature type="compositionally biased region" description="Low complexity" evidence="11">
    <location>
        <begin position="371"/>
        <end position="382"/>
    </location>
</feature>
<dbReference type="Pfam" id="PF00651">
    <property type="entry name" value="BTB"/>
    <property type="match status" value="1"/>
</dbReference>
<dbReference type="Gene3D" id="3.30.160.60">
    <property type="entry name" value="Classic Zinc Finger"/>
    <property type="match status" value="1"/>
</dbReference>
<feature type="compositionally biased region" description="Basic and acidic residues" evidence="11">
    <location>
        <begin position="324"/>
        <end position="337"/>
    </location>
</feature>
<dbReference type="Proteomes" id="UP000502823">
    <property type="component" value="Unassembled WGS sequence"/>
</dbReference>
<dbReference type="GO" id="GO:0005634">
    <property type="term" value="C:nucleus"/>
    <property type="evidence" value="ECO:0007669"/>
    <property type="project" value="UniProtKB-SubCell"/>
</dbReference>
<dbReference type="GO" id="GO:0000978">
    <property type="term" value="F:RNA polymerase II cis-regulatory region sequence-specific DNA binding"/>
    <property type="evidence" value="ECO:0007669"/>
    <property type="project" value="TreeGrafter"/>
</dbReference>
<feature type="region of interest" description="Disordered" evidence="11">
    <location>
        <begin position="665"/>
        <end position="684"/>
    </location>
</feature>
<dbReference type="SMART" id="SM00355">
    <property type="entry name" value="ZnF_C2H2"/>
    <property type="match status" value="2"/>
</dbReference>
<dbReference type="InterPro" id="IPR000210">
    <property type="entry name" value="BTB/POZ_dom"/>
</dbReference>
<evidence type="ECO:0000256" key="7">
    <source>
        <dbReference type="ARBA" id="ARBA00023125"/>
    </source>
</evidence>
<evidence type="ECO:0000313" key="14">
    <source>
        <dbReference type="EMBL" id="GFG28871.1"/>
    </source>
</evidence>
<feature type="region of interest" description="Disordered" evidence="11">
    <location>
        <begin position="420"/>
        <end position="448"/>
    </location>
</feature>
<dbReference type="PROSITE" id="PS50097">
    <property type="entry name" value="BTB"/>
    <property type="match status" value="1"/>
</dbReference>
<evidence type="ECO:0000256" key="1">
    <source>
        <dbReference type="ARBA" id="ARBA00004123"/>
    </source>
</evidence>
<evidence type="ECO:0000256" key="4">
    <source>
        <dbReference type="ARBA" id="ARBA00022771"/>
    </source>
</evidence>
<feature type="compositionally biased region" description="Basic and acidic residues" evidence="11">
    <location>
        <begin position="519"/>
        <end position="528"/>
    </location>
</feature>
<accession>A0A6L2P991</accession>
<evidence type="ECO:0000256" key="6">
    <source>
        <dbReference type="ARBA" id="ARBA00023015"/>
    </source>
</evidence>
<sequence length="684" mass="74488">TSAKHVILNCDLSDTPNVTGMYSLYRAWLMRDAVAAATLASPPDVIVTVGGNGGTSSPRPASTHQFAAHRAVLATHSGYLKALLTAAASATNNANAVTIAVPNVSPEAFAPLLTFMYTGYLDITHENIYGVLLATHLLHMPRALDLCRAFLVQNQQQSQASLSRHITTPTSLPPLVKPIPSRKMLPVLLGLGGLPPPPPPPAAAPFWPPPTYHHTLPTPQPPQLILPSADNSPFRSVLPTSISLNIESSRQNHDQLKLVQPPPPDIPVHIPTPQPVVNNTRRRPKSPLAIPSTSTSRRTILLHSASPPSPSSVSPCLSSASYSSEDRNGLSDPPADKHKSKNVRNQHQQHLPQKKHQQSSKISPCKKQQPSDTSTHGTTNSSSNKVIIDVACCDGPVRFHRVLNDNYGLTLDDILVNDPAADNMTHEPPPQNNQEFGHVPHTHKPAASNQSLSHLQTGLEEDKKYDHTNQQSTEAELSDEHPKDETEENTLLQQQSLMSHINECSGAQEADASNLSELHTTDRNESNKNESSAPNLSDGNTSPSSASIASEKVSGSLETVYTCLYCNHTFKSHYCYQKHARRHINPVTIDLSRLAERLGTNKGVAVCKILSSEKDKVNGSGGVRREVRLLDMNVQYYPCKTCGSKFPSYYFVHKHRKMCHANEETESLVGSEESRSQSQTATSV</sequence>
<dbReference type="Gene3D" id="3.30.710.10">
    <property type="entry name" value="Potassium Channel Kv1.1, Chain A"/>
    <property type="match status" value="1"/>
</dbReference>
<dbReference type="SMART" id="SM00225">
    <property type="entry name" value="BTB"/>
    <property type="match status" value="1"/>
</dbReference>
<evidence type="ECO:0000259" key="12">
    <source>
        <dbReference type="PROSITE" id="PS50097"/>
    </source>
</evidence>
<keyword evidence="9" id="KW-0539">Nucleus</keyword>
<feature type="domain" description="C2H2-type" evidence="13">
    <location>
        <begin position="561"/>
        <end position="588"/>
    </location>
</feature>
<feature type="region of interest" description="Disordered" evidence="11">
    <location>
        <begin position="519"/>
        <end position="547"/>
    </location>
</feature>
<evidence type="ECO:0000256" key="11">
    <source>
        <dbReference type="SAM" id="MobiDB-lite"/>
    </source>
</evidence>
<keyword evidence="7" id="KW-0238">DNA-binding</keyword>
<evidence type="ECO:0000256" key="5">
    <source>
        <dbReference type="ARBA" id="ARBA00022833"/>
    </source>
</evidence>
<comment type="subcellular location">
    <subcellularLocation>
        <location evidence="1">Nucleus</location>
    </subcellularLocation>
</comment>
<organism evidence="14 15">
    <name type="scientific">Coptotermes formosanus</name>
    <name type="common">Formosan subterranean termite</name>
    <dbReference type="NCBI Taxonomy" id="36987"/>
    <lineage>
        <taxon>Eukaryota</taxon>
        <taxon>Metazoa</taxon>
        <taxon>Ecdysozoa</taxon>
        <taxon>Arthropoda</taxon>
        <taxon>Hexapoda</taxon>
        <taxon>Insecta</taxon>
        <taxon>Pterygota</taxon>
        <taxon>Neoptera</taxon>
        <taxon>Polyneoptera</taxon>
        <taxon>Dictyoptera</taxon>
        <taxon>Blattodea</taxon>
        <taxon>Blattoidea</taxon>
        <taxon>Termitoidae</taxon>
        <taxon>Rhinotermitidae</taxon>
        <taxon>Coptotermes</taxon>
    </lineage>
</organism>
<keyword evidence="6" id="KW-0805">Transcription regulation</keyword>
<reference evidence="15" key="1">
    <citation type="submission" date="2020-01" db="EMBL/GenBank/DDBJ databases">
        <title>Draft genome sequence of the Termite Coptotermes fromosanus.</title>
        <authorList>
            <person name="Itakura S."/>
            <person name="Yosikawa Y."/>
            <person name="Umezawa K."/>
        </authorList>
    </citation>
    <scope>NUCLEOTIDE SEQUENCE [LARGE SCALE GENOMIC DNA]</scope>
</reference>
<keyword evidence="3" id="KW-0677">Repeat</keyword>
<evidence type="ECO:0000313" key="15">
    <source>
        <dbReference type="Proteomes" id="UP000502823"/>
    </source>
</evidence>
<evidence type="ECO:0000259" key="13">
    <source>
        <dbReference type="PROSITE" id="PS50157"/>
    </source>
</evidence>
<proteinExistence type="predicted"/>
<dbReference type="PROSITE" id="PS50157">
    <property type="entry name" value="ZINC_FINGER_C2H2_2"/>
    <property type="match status" value="2"/>
</dbReference>
<comment type="caution">
    <text evidence="14">The sequence shown here is derived from an EMBL/GenBank/DDBJ whole genome shotgun (WGS) entry which is preliminary data.</text>
</comment>
<dbReference type="AlphaFoldDB" id="A0A6L2P991"/>
<evidence type="ECO:0008006" key="16">
    <source>
        <dbReference type="Google" id="ProtNLM"/>
    </source>
</evidence>
<dbReference type="PANTHER" id="PTHR46105:SF5">
    <property type="entry name" value="ZINC FINGER AND BTB DOMAIN-CONTAINING PROTEIN 44 ISOFORM X1"/>
    <property type="match status" value="1"/>
</dbReference>
<dbReference type="InterPro" id="IPR050457">
    <property type="entry name" value="ZnFinger_BTB_dom_contain"/>
</dbReference>
<gene>
    <name evidence="14" type="ORF">Cfor_06248</name>
</gene>
<dbReference type="InParanoid" id="A0A6L2P991"/>
<keyword evidence="4 10" id="KW-0863">Zinc-finger</keyword>